<feature type="domain" description="DNA2/NAM7 helicase helicase" evidence="2">
    <location>
        <begin position="524"/>
        <end position="844"/>
    </location>
</feature>
<feature type="compositionally biased region" description="Low complexity" evidence="1">
    <location>
        <begin position="454"/>
        <end position="469"/>
    </location>
</feature>
<dbReference type="Pfam" id="PF13087">
    <property type="entry name" value="AAA_12"/>
    <property type="match status" value="1"/>
</dbReference>
<feature type="compositionally biased region" description="Basic residues" evidence="1">
    <location>
        <begin position="1380"/>
        <end position="1393"/>
    </location>
</feature>
<evidence type="ECO:0000256" key="1">
    <source>
        <dbReference type="SAM" id="MobiDB-lite"/>
    </source>
</evidence>
<dbReference type="InterPro" id="IPR045055">
    <property type="entry name" value="DNA2/NAM7-like"/>
</dbReference>
<dbReference type="KEGG" id="btab:109039893"/>
<reference evidence="4" key="1">
    <citation type="submission" date="2021-12" db="EMBL/GenBank/DDBJ databases">
        <authorList>
            <person name="King R."/>
        </authorList>
    </citation>
    <scope>NUCLEOTIDE SEQUENCE</scope>
</reference>
<dbReference type="InterPro" id="IPR041679">
    <property type="entry name" value="DNA2/NAM7-like_C"/>
</dbReference>
<accession>A0A9P0F1F2</accession>
<feature type="compositionally biased region" description="Basic and acidic residues" evidence="1">
    <location>
        <begin position="1394"/>
        <end position="1404"/>
    </location>
</feature>
<dbReference type="CDD" id="cd17936">
    <property type="entry name" value="EEXXEc_NFX1"/>
    <property type="match status" value="1"/>
</dbReference>
<dbReference type="Proteomes" id="UP001152759">
    <property type="component" value="Chromosome 3"/>
</dbReference>
<dbReference type="CDD" id="cd06008">
    <property type="entry name" value="NF-X1-zinc-finger"/>
    <property type="match status" value="1"/>
</dbReference>
<dbReference type="Pfam" id="PF13086">
    <property type="entry name" value="AAA_11"/>
    <property type="match status" value="1"/>
</dbReference>
<gene>
    <name evidence="4" type="ORF">BEMITA_LOCUS6768</name>
</gene>
<protein>
    <recommendedName>
        <fullName evidence="6">NFX1-type zinc finger-containing protein 1</fullName>
    </recommendedName>
</protein>
<evidence type="ECO:0008006" key="6">
    <source>
        <dbReference type="Google" id="ProtNLM"/>
    </source>
</evidence>
<keyword evidence="5" id="KW-1185">Reference proteome</keyword>
<sequence length="1404" mass="159837">MAEIRAQRLKNLFDAVLHGKKAITAINASLFLESICEQSPVVTSISCLVSSPHGLEALLSALSCDTSLDFLNGPLTSFLEYIKAPDLQTIQDGEAVRQIIAKLMEAPLTWKSFVKAAHDRTLKERALGVFSWLLVQLLYLPVKEAVAYLSVARDPSIQRVLLESSSYDVKSQGELIKQIADKIAGSSGSEELVLKIIQRDPGGRHDNDFPEIHRISIYPTPDELKATARYLPRPCDAEDRAQESDALASHIDCQFRLLREDMLCELREDLAAVTQPKQKGRKPLEIRNLSLVGVHCDRRLPWSVKLRCENDLPQLRHLKPAERANYFKTRPKFLKTGTFVCLYVGREFVTLGTLVREEELLKKSILCVQLPARNLEEVLLKLNKKTAYPCIRLVLISCAIFAYEPVLKQLQKMKKLALSPEIVSWQASNDILPPKYSLAHPHERISSDECSTPDECLSSDEYSSSDENYPSDEIYSLDELSSSNECSSSSECSSVTKRLKSLKCNNNSSDPLPIVELESSGIVLDGAQKECFKAALQQRVALIQGPPGTGKSFIGALIGRAIYRYSGETILVVCYTHHALDDFVKDLLDLGISRTDIVRLGSSHKATIHTKSLALKEQPSRFTDMQNGMVDKGKSDLEEDGDILRIAFDRFVRRRYPYREVLEFLETWSDELPYCHAFKIPKEKFGMIRVAEDGNMVRDDYLIHRWSQGLNAGIYESEIPLEHEAVWKMNPALRRKKWGQWRYEMSRERAAQVIKWGERYNTTTEMVDSLFLLKDLSVLRKKRIIACTTTAAAKYSDLLNRISPGVLLVEEAGEILESHVLAALSPKTKHLILIGDHKQLRPRVNFELSVEKESGYDLNRSLFERLILKGFPLQTLFTQHRMRPEISSLIREMTYPELEDAGDTHGRPNLRGFSDNIIFVNHSEPETELSVAREFGDLKATTSKQNRFEAQMTLKCVRYLGQQGYTSEDIVVLTPYLGQLRLLLDELSVDHDLLLNDLDSHDLARAGLMGDREDTNEANKPRLRISTIDNYQGEEANIVIASLTRSNAAGDIGFMFAPERLNVLVSRARNALILIGNAEHFMGARKGGSLWTRFIGLLKAGSHVYNGFPVYCERHPDRTNILQKPVDFEIKCSAGGCEEPCGKMLESCGHKCPDKCHLPSNHLKVKCKAPIEIQCFQEHTYMVECHAKSLGLCPLCEVETQKRLEETLEKVRRKENAEREEQQHLLKMAKLNSEIESIKKEAFRKEDEETDGKPTSATSSKDRLEETNHKTYGFGKRRNFQKNGFNAEVTKRQGNNVHNKATKKYEPTFERKNMSFRPPMSHRQRKALQRYYEAVRKDRHQANADEKQDSSKDEQNKRQTQKRYNEQTSTKTKTNAKQATIKRRPNIHRRKQTKEKEIIIRHHD</sequence>
<dbReference type="PANTHER" id="PTHR10887">
    <property type="entry name" value="DNA2/NAM7 HELICASE FAMILY"/>
    <property type="match status" value="1"/>
</dbReference>
<evidence type="ECO:0000313" key="5">
    <source>
        <dbReference type="Proteomes" id="UP001152759"/>
    </source>
</evidence>
<dbReference type="Gene3D" id="3.40.50.300">
    <property type="entry name" value="P-loop containing nucleotide triphosphate hydrolases"/>
    <property type="match status" value="2"/>
</dbReference>
<evidence type="ECO:0000313" key="4">
    <source>
        <dbReference type="EMBL" id="CAH0387797.1"/>
    </source>
</evidence>
<dbReference type="GO" id="GO:0031048">
    <property type="term" value="P:regulatory ncRNA-mediated heterochromatin formation"/>
    <property type="evidence" value="ECO:0007669"/>
    <property type="project" value="TreeGrafter"/>
</dbReference>
<proteinExistence type="predicted"/>
<dbReference type="InterPro" id="IPR047187">
    <property type="entry name" value="SF1_C_Upf1"/>
</dbReference>
<feature type="compositionally biased region" description="Basic and acidic residues" evidence="1">
    <location>
        <begin position="1303"/>
        <end position="1313"/>
    </location>
</feature>
<feature type="domain" description="DNA2/NAM7 helicase-like C-terminal" evidence="3">
    <location>
        <begin position="858"/>
        <end position="1078"/>
    </location>
</feature>
<dbReference type="PANTHER" id="PTHR10887:SF341">
    <property type="entry name" value="NFX1-TYPE ZINC FINGER-CONTAINING PROTEIN 1"/>
    <property type="match status" value="1"/>
</dbReference>
<evidence type="ECO:0000259" key="2">
    <source>
        <dbReference type="Pfam" id="PF13086"/>
    </source>
</evidence>
<dbReference type="FunFam" id="3.40.50.300:FF:001660">
    <property type="entry name" value="NF-X1 finger and helicase protein, putative"/>
    <property type="match status" value="1"/>
</dbReference>
<dbReference type="GO" id="GO:0004386">
    <property type="term" value="F:helicase activity"/>
    <property type="evidence" value="ECO:0007669"/>
    <property type="project" value="InterPro"/>
</dbReference>
<feature type="region of interest" description="Disordered" evidence="1">
    <location>
        <begin position="1291"/>
        <end position="1404"/>
    </location>
</feature>
<feature type="compositionally biased region" description="Basic and acidic residues" evidence="1">
    <location>
        <begin position="1333"/>
        <end position="1357"/>
    </location>
</feature>
<organism evidence="4 5">
    <name type="scientific">Bemisia tabaci</name>
    <name type="common">Sweetpotato whitefly</name>
    <name type="synonym">Aleurodes tabaci</name>
    <dbReference type="NCBI Taxonomy" id="7038"/>
    <lineage>
        <taxon>Eukaryota</taxon>
        <taxon>Metazoa</taxon>
        <taxon>Ecdysozoa</taxon>
        <taxon>Arthropoda</taxon>
        <taxon>Hexapoda</taxon>
        <taxon>Insecta</taxon>
        <taxon>Pterygota</taxon>
        <taxon>Neoptera</taxon>
        <taxon>Paraneoptera</taxon>
        <taxon>Hemiptera</taxon>
        <taxon>Sternorrhyncha</taxon>
        <taxon>Aleyrodoidea</taxon>
        <taxon>Aleyrodidae</taxon>
        <taxon>Aleyrodinae</taxon>
        <taxon>Bemisia</taxon>
    </lineage>
</organism>
<feature type="region of interest" description="Disordered" evidence="1">
    <location>
        <begin position="1241"/>
        <end position="1266"/>
    </location>
</feature>
<dbReference type="SUPFAM" id="SSF52540">
    <property type="entry name" value="P-loop containing nucleoside triphosphate hydrolases"/>
    <property type="match status" value="1"/>
</dbReference>
<name>A0A9P0F1F2_BEMTA</name>
<dbReference type="GO" id="GO:0031380">
    <property type="term" value="C:nuclear RNA-directed RNA polymerase complex"/>
    <property type="evidence" value="ECO:0007669"/>
    <property type="project" value="TreeGrafter"/>
</dbReference>
<evidence type="ECO:0000259" key="3">
    <source>
        <dbReference type="Pfam" id="PF13087"/>
    </source>
</evidence>
<feature type="region of interest" description="Disordered" evidence="1">
    <location>
        <begin position="443"/>
        <end position="469"/>
    </location>
</feature>
<feature type="compositionally biased region" description="Polar residues" evidence="1">
    <location>
        <begin position="1366"/>
        <end position="1378"/>
    </location>
</feature>
<dbReference type="CDD" id="cd18808">
    <property type="entry name" value="SF1_C_Upf1"/>
    <property type="match status" value="1"/>
</dbReference>
<dbReference type="InterPro" id="IPR041677">
    <property type="entry name" value="DNA2/NAM7_AAA_11"/>
</dbReference>
<dbReference type="InterPro" id="IPR027417">
    <property type="entry name" value="P-loop_NTPase"/>
</dbReference>
<dbReference type="EMBL" id="OU963864">
    <property type="protein sequence ID" value="CAH0387797.1"/>
    <property type="molecule type" value="Genomic_DNA"/>
</dbReference>